<evidence type="ECO:0000313" key="2">
    <source>
        <dbReference type="Proteomes" id="UP001500212"/>
    </source>
</evidence>
<gene>
    <name evidence="1" type="ORF">GCM10023195_58710</name>
</gene>
<reference evidence="2" key="1">
    <citation type="journal article" date="2019" name="Int. J. Syst. Evol. Microbiol.">
        <title>The Global Catalogue of Microorganisms (GCM) 10K type strain sequencing project: providing services to taxonomists for standard genome sequencing and annotation.</title>
        <authorList>
            <consortium name="The Broad Institute Genomics Platform"/>
            <consortium name="The Broad Institute Genome Sequencing Center for Infectious Disease"/>
            <person name="Wu L."/>
            <person name="Ma J."/>
        </authorList>
    </citation>
    <scope>NUCLEOTIDE SEQUENCE [LARGE SCALE GENOMIC DNA]</scope>
    <source>
        <strain evidence="2">JCM 17938</strain>
    </source>
</reference>
<keyword evidence="2" id="KW-1185">Reference proteome</keyword>
<dbReference type="EMBL" id="BAABHJ010000023">
    <property type="protein sequence ID" value="GAA4613553.1"/>
    <property type="molecule type" value="Genomic_DNA"/>
</dbReference>
<sequence>MLNGLPAVPFKRTGLAFPSAWGRLAKDCHSELHSEVEVIRGDGGPGEADIG</sequence>
<protein>
    <submittedName>
        <fullName evidence="1">Uncharacterized protein</fullName>
    </submittedName>
</protein>
<dbReference type="Proteomes" id="UP001500212">
    <property type="component" value="Unassembled WGS sequence"/>
</dbReference>
<evidence type="ECO:0000313" key="1">
    <source>
        <dbReference type="EMBL" id="GAA4613553.1"/>
    </source>
</evidence>
<comment type="caution">
    <text evidence="1">The sequence shown here is derived from an EMBL/GenBank/DDBJ whole genome shotgun (WGS) entry which is preliminary data.</text>
</comment>
<name>A0ABP8TPR5_9ACTN</name>
<proteinExistence type="predicted"/>
<organism evidence="1 2">
    <name type="scientific">Actinoallomurus liliacearum</name>
    <dbReference type="NCBI Taxonomy" id="1080073"/>
    <lineage>
        <taxon>Bacteria</taxon>
        <taxon>Bacillati</taxon>
        <taxon>Actinomycetota</taxon>
        <taxon>Actinomycetes</taxon>
        <taxon>Streptosporangiales</taxon>
        <taxon>Thermomonosporaceae</taxon>
        <taxon>Actinoallomurus</taxon>
    </lineage>
</organism>
<accession>A0ABP8TPR5</accession>